<reference evidence="3 4" key="1">
    <citation type="submission" date="2021-03" db="EMBL/GenBank/DDBJ databases">
        <title>Fibrella sp. HMF5036 genome sequencing and assembly.</title>
        <authorList>
            <person name="Kang H."/>
            <person name="Kim H."/>
            <person name="Bae S."/>
            <person name="Joh K."/>
        </authorList>
    </citation>
    <scope>NUCLEOTIDE SEQUENCE [LARGE SCALE GENOMIC DNA]</scope>
    <source>
        <strain evidence="3 4">HMF5036</strain>
    </source>
</reference>
<feature type="chain" id="PRO_5037761973" evidence="2">
    <location>
        <begin position="23"/>
        <end position="222"/>
    </location>
</feature>
<dbReference type="EMBL" id="JAFMYU010000018">
    <property type="protein sequence ID" value="MBO0933208.1"/>
    <property type="molecule type" value="Genomic_DNA"/>
</dbReference>
<keyword evidence="1" id="KW-0812">Transmembrane</keyword>
<protein>
    <submittedName>
        <fullName evidence="3">Uncharacterized protein</fullName>
    </submittedName>
</protein>
<name>A0A939G8K1_9BACT</name>
<dbReference type="AlphaFoldDB" id="A0A939G8K1"/>
<evidence type="ECO:0000256" key="2">
    <source>
        <dbReference type="SAM" id="SignalP"/>
    </source>
</evidence>
<sequence>MKTGFVVVIGLALSLAAQMSLAQPGTVPGVQLSEPPNRAVDQAPKQAPVDAQGLPIVDSTKRAMMRNRYLALDVTGLMGRFRRYRTFPGEVMSFKTRTDRTHYHSPLISVNDTSFVIAFQNELYDQPQPLSIAVADVRRVYFSHRIPFVSQAAYILPVAAVVYLVADFVNGRDDNNKLAVRLDHRNLVPAGLMMLGGGVSYAVSHRSYSVGGRNRLKILWTR</sequence>
<feature type="transmembrane region" description="Helical" evidence="1">
    <location>
        <begin position="187"/>
        <end position="204"/>
    </location>
</feature>
<keyword evidence="2" id="KW-0732">Signal</keyword>
<keyword evidence="1" id="KW-0472">Membrane</keyword>
<feature type="transmembrane region" description="Helical" evidence="1">
    <location>
        <begin position="148"/>
        <end position="166"/>
    </location>
</feature>
<evidence type="ECO:0000313" key="3">
    <source>
        <dbReference type="EMBL" id="MBO0933208.1"/>
    </source>
</evidence>
<proteinExistence type="predicted"/>
<dbReference type="RefSeq" id="WP_207337174.1">
    <property type="nucleotide sequence ID" value="NZ_JAFMYU010000018.1"/>
</dbReference>
<accession>A0A939G8K1</accession>
<keyword evidence="1" id="KW-1133">Transmembrane helix</keyword>
<evidence type="ECO:0000313" key="4">
    <source>
        <dbReference type="Proteomes" id="UP000664795"/>
    </source>
</evidence>
<gene>
    <name evidence="3" type="ORF">J2I48_19515</name>
</gene>
<organism evidence="3 4">
    <name type="scientific">Fibrella aquatilis</name>
    <dbReference type="NCBI Taxonomy" id="2817059"/>
    <lineage>
        <taxon>Bacteria</taxon>
        <taxon>Pseudomonadati</taxon>
        <taxon>Bacteroidota</taxon>
        <taxon>Cytophagia</taxon>
        <taxon>Cytophagales</taxon>
        <taxon>Spirosomataceae</taxon>
        <taxon>Fibrella</taxon>
    </lineage>
</organism>
<evidence type="ECO:0000256" key="1">
    <source>
        <dbReference type="SAM" id="Phobius"/>
    </source>
</evidence>
<keyword evidence="4" id="KW-1185">Reference proteome</keyword>
<dbReference type="Proteomes" id="UP000664795">
    <property type="component" value="Unassembled WGS sequence"/>
</dbReference>
<feature type="signal peptide" evidence="2">
    <location>
        <begin position="1"/>
        <end position="22"/>
    </location>
</feature>
<comment type="caution">
    <text evidence="3">The sequence shown here is derived from an EMBL/GenBank/DDBJ whole genome shotgun (WGS) entry which is preliminary data.</text>
</comment>